<evidence type="ECO:0000313" key="1">
    <source>
        <dbReference type="EMBL" id="MCU7614314.1"/>
    </source>
</evidence>
<reference evidence="2" key="1">
    <citation type="submission" date="2023-07" db="EMBL/GenBank/DDBJ databases">
        <title>Chryseobacterium sp. GMJ5 Genome sequencing and assembly.</title>
        <authorList>
            <person name="Jung Y."/>
        </authorList>
    </citation>
    <scope>NUCLEOTIDE SEQUENCE [LARGE SCALE GENOMIC DNA]</scope>
    <source>
        <strain evidence="2">GMJ5</strain>
    </source>
</reference>
<name>A0ABT2VZ08_9FLAO</name>
<comment type="caution">
    <text evidence="1">The sequence shown here is derived from an EMBL/GenBank/DDBJ whole genome shotgun (WGS) entry which is preliminary data.</text>
</comment>
<evidence type="ECO:0000313" key="2">
    <source>
        <dbReference type="Proteomes" id="UP001208114"/>
    </source>
</evidence>
<keyword evidence="2" id="KW-1185">Reference proteome</keyword>
<proteinExistence type="predicted"/>
<sequence length="150" mass="17871">MNNSKKFILIMLILTLYGVYLMKFEKASPPSIEMLKNVKYTVGEITSRYYYSKGGAYGYDYKFEYEKGIVRGAHQNGNFISGRKYLVAYDSTDIRNGYVILDKYDITDSLSKYRIYPTYTMYHETWPLQKIPFQYDKSRIEDEIMLWIDR</sequence>
<accession>A0ABT2VZ08</accession>
<protein>
    <submittedName>
        <fullName evidence="1">Uncharacterized protein</fullName>
    </submittedName>
</protein>
<dbReference type="EMBL" id="JAOTEN010000002">
    <property type="protein sequence ID" value="MCU7614314.1"/>
    <property type="molecule type" value="Genomic_DNA"/>
</dbReference>
<dbReference type="Proteomes" id="UP001208114">
    <property type="component" value="Unassembled WGS sequence"/>
</dbReference>
<organism evidence="1 2">
    <name type="scientific">Chryseobacterium gilvum</name>
    <dbReference type="NCBI Taxonomy" id="2976534"/>
    <lineage>
        <taxon>Bacteria</taxon>
        <taxon>Pseudomonadati</taxon>
        <taxon>Bacteroidota</taxon>
        <taxon>Flavobacteriia</taxon>
        <taxon>Flavobacteriales</taxon>
        <taxon>Weeksellaceae</taxon>
        <taxon>Chryseobacterium group</taxon>
        <taxon>Chryseobacterium</taxon>
    </lineage>
</organism>
<dbReference type="RefSeq" id="WP_262990216.1">
    <property type="nucleotide sequence ID" value="NZ_JAOTEN010000002.1"/>
</dbReference>
<gene>
    <name evidence="1" type="ORF">N0B16_07680</name>
</gene>